<dbReference type="eggNOG" id="ENOG502ZBJB">
    <property type="taxonomic scope" value="Bacteria"/>
</dbReference>
<evidence type="ECO:0000313" key="1">
    <source>
        <dbReference type="EMBL" id="AFS01012.1"/>
    </source>
</evidence>
<dbReference type="HOGENOM" id="CLU_518555_0_0_9"/>
<dbReference type="Proteomes" id="UP000007332">
    <property type="component" value="Chromosome"/>
</dbReference>
<name>J9W5Y6_LENBU</name>
<gene>
    <name evidence="1" type="ORF">LBUCD034_2026</name>
</gene>
<reference evidence="1 2" key="1">
    <citation type="journal article" date="2012" name="J. Biotechnol.">
        <title>Insights into the completely annotated genome of Lactobacillus buchneri CD034, a strain isolated from stable grass silage.</title>
        <authorList>
            <person name="Heinl S."/>
            <person name="Wibberg D."/>
            <person name="Eikmeyer F."/>
            <person name="Szczepanowski R."/>
            <person name="Blom J."/>
            <person name="Linke B."/>
            <person name="Goesmann A."/>
            <person name="Grabherr R."/>
            <person name="Schwab H."/>
            <person name="Puhler A."/>
            <person name="Schluter A."/>
        </authorList>
    </citation>
    <scope>NUCLEOTIDE SEQUENCE [LARGE SCALE GENOMIC DNA]</scope>
    <source>
        <strain evidence="1 2">CD034</strain>
    </source>
</reference>
<sequence length="525" mass="60959">MEFTDYEIEKLIIPQDNIFSMLTKDDLKQFLKLYYSAELSVKELLEKYQLNIKIQDVAKNLPKVQDVAVCPYDGNHLLRKMPSRTSQAGSSENSICPKCGHTIFSTARHYPPRECHCDGCLKKKEEEREKFAQMIQQNNEMRTKYEFENLDVESRLYLAVILQKLHATKLTNVGPYSRHLIDERLEDNFGTDSSNLIEKLYTSGVLVLSPLSDFDVFTDVSFDKQTAKFNLTDVAWDVWVQSDLLSDDILLQTLTNPNKGMIMGEAETTNLHRHLVLNELKRLFYFELARLHFEVRNDAERECVSDALKRWSAQFHPSEIYYLIYISVRRANDKRTSGEWGNYKFHQIQFIVNTGDNFIMSYSHRHKPMQQFGYPTNRITPLLETRIFFEQMLIVPNWFNQTIPSEDGALGLEPINSLTSQVLDKMLDQREDAALKIPGIISDAKWFSIRICGVVINDGNVDWLYADQLTAYGYAKQIETTKNQNLNWTERIIIDGSYYIQGFYSFNFLIKLIRALKDGAIAEKT</sequence>
<protein>
    <submittedName>
        <fullName evidence="1">Uncharacterized protein</fullName>
    </submittedName>
</protein>
<proteinExistence type="predicted"/>
<dbReference type="AlphaFoldDB" id="J9W5Y6"/>
<accession>J9W5Y6</accession>
<dbReference type="OrthoDB" id="2329864at2"/>
<dbReference type="RefSeq" id="WP_014940515.1">
    <property type="nucleotide sequence ID" value="NC_018610.1"/>
</dbReference>
<organism evidence="1 2">
    <name type="scientific">Lentilactobacillus buchneri subsp. silagei CD034</name>
    <dbReference type="NCBI Taxonomy" id="1071400"/>
    <lineage>
        <taxon>Bacteria</taxon>
        <taxon>Bacillati</taxon>
        <taxon>Bacillota</taxon>
        <taxon>Bacilli</taxon>
        <taxon>Lactobacillales</taxon>
        <taxon>Lactobacillaceae</taxon>
        <taxon>Lentilactobacillus</taxon>
        <taxon>Lentilactobacillus buchneri subsp. silagei</taxon>
    </lineage>
</organism>
<dbReference type="KEGG" id="lbn:LBUCD034_2026"/>
<keyword evidence="2" id="KW-1185">Reference proteome</keyword>
<dbReference type="EMBL" id="CP003043">
    <property type="protein sequence ID" value="AFS01012.1"/>
    <property type="molecule type" value="Genomic_DNA"/>
</dbReference>
<dbReference type="PATRIC" id="fig|1071400.3.peg.1943"/>
<evidence type="ECO:0000313" key="2">
    <source>
        <dbReference type="Proteomes" id="UP000007332"/>
    </source>
</evidence>